<accession>R4KM90</accession>
<reference evidence="1 2" key="1">
    <citation type="submission" date="2012-01" db="EMBL/GenBank/DDBJ databases">
        <title>Complete sequence of Desulfotomaculum gibsoniae DSM 7213.</title>
        <authorList>
            <consortium name="US DOE Joint Genome Institute"/>
            <person name="Lucas S."/>
            <person name="Han J."/>
            <person name="Lapidus A."/>
            <person name="Cheng J.-F."/>
            <person name="Goodwin L."/>
            <person name="Pitluck S."/>
            <person name="Peters L."/>
            <person name="Ovchinnikova G."/>
            <person name="Teshima H."/>
            <person name="Detter J.C."/>
            <person name="Han C."/>
            <person name="Tapia R."/>
            <person name="Land M."/>
            <person name="Hauser L."/>
            <person name="Kyrpides N."/>
            <person name="Ivanova N."/>
            <person name="Pagani I."/>
            <person name="Parshina S."/>
            <person name="Plugge C."/>
            <person name="Muyzer G."/>
            <person name="Kuever J."/>
            <person name="Ivanova A."/>
            <person name="Nazina T."/>
            <person name="Klenk H.-P."/>
            <person name="Brambilla E."/>
            <person name="Spring S."/>
            <person name="Stams A.F."/>
            <person name="Woyke T."/>
        </authorList>
    </citation>
    <scope>NUCLEOTIDE SEQUENCE [LARGE SCALE GENOMIC DNA]</scope>
    <source>
        <strain evidence="1 2">DSM 7213</strain>
    </source>
</reference>
<gene>
    <name evidence="1" type="ORF">Desgi_3326</name>
</gene>
<dbReference type="KEGG" id="dgi:Desgi_3326"/>
<name>R4KM90_9FIRM</name>
<dbReference type="STRING" id="767817.Desgi_3326"/>
<dbReference type="EMBL" id="CP003273">
    <property type="protein sequence ID" value="AGL02672.1"/>
    <property type="molecule type" value="Genomic_DNA"/>
</dbReference>
<dbReference type="AlphaFoldDB" id="R4KM90"/>
<evidence type="ECO:0000313" key="2">
    <source>
        <dbReference type="Proteomes" id="UP000013520"/>
    </source>
</evidence>
<dbReference type="Proteomes" id="UP000013520">
    <property type="component" value="Chromosome"/>
</dbReference>
<keyword evidence="2" id="KW-1185">Reference proteome</keyword>
<dbReference type="HOGENOM" id="CLU_3381535_0_0_9"/>
<protein>
    <submittedName>
        <fullName evidence="1">Uncharacterized protein</fullName>
    </submittedName>
</protein>
<organism evidence="1 2">
    <name type="scientific">Desulfoscipio gibsoniae DSM 7213</name>
    <dbReference type="NCBI Taxonomy" id="767817"/>
    <lineage>
        <taxon>Bacteria</taxon>
        <taxon>Bacillati</taxon>
        <taxon>Bacillota</taxon>
        <taxon>Clostridia</taxon>
        <taxon>Eubacteriales</taxon>
        <taxon>Desulfallaceae</taxon>
        <taxon>Desulfoscipio</taxon>
    </lineage>
</organism>
<sequence length="33" mass="3880">MGWVKKMVFPTPHGFYKLQRDAKNMTLQGLDKI</sequence>
<evidence type="ECO:0000313" key="1">
    <source>
        <dbReference type="EMBL" id="AGL02672.1"/>
    </source>
</evidence>
<proteinExistence type="predicted"/>